<accession>S3C0D1</accession>
<organism evidence="1 2">
    <name type="scientific">Ophiostoma piceae (strain UAMH 11346)</name>
    <name type="common">Sap stain fungus</name>
    <dbReference type="NCBI Taxonomy" id="1262450"/>
    <lineage>
        <taxon>Eukaryota</taxon>
        <taxon>Fungi</taxon>
        <taxon>Dikarya</taxon>
        <taxon>Ascomycota</taxon>
        <taxon>Pezizomycotina</taxon>
        <taxon>Sordariomycetes</taxon>
        <taxon>Sordariomycetidae</taxon>
        <taxon>Ophiostomatales</taxon>
        <taxon>Ophiostomataceae</taxon>
        <taxon>Ophiostoma</taxon>
    </lineage>
</organism>
<sequence>MDHRQAIQTAMAAAAGEQPPQNIVPRHYHWLLRLPARFWSEMHYYLDYPEILALSQLSSQFKEQRLEEFLPWTVRHAFVAHLELNSRREKRCACYLCFRIRGDDQFYKADEMATHARVIQRDWYRGRRVFERVPPPSPGQRFSIIDPPSPVGTMSSFFLAQSGAIPQMGASMSMGVPLSIHMDANMRMAPMGSMQGQLPAMRIPMSTAMLVQRPHWRPRAPGAEVGKIESLRRYCTDCAIETRLLCPGDFMAILGENMWLCHCRNVHRKEENARCPTCGMNPIYRA</sequence>
<dbReference type="Proteomes" id="UP000016923">
    <property type="component" value="Unassembled WGS sequence"/>
</dbReference>
<dbReference type="eggNOG" id="ENOG502RNMG">
    <property type="taxonomic scope" value="Eukaryota"/>
</dbReference>
<reference evidence="1 2" key="1">
    <citation type="journal article" date="2013" name="BMC Genomics">
        <title>The genome and transcriptome of the pine saprophyte Ophiostoma piceae, and a comparison with the bark beetle-associated pine pathogen Grosmannia clavigera.</title>
        <authorList>
            <person name="Haridas S."/>
            <person name="Wang Y."/>
            <person name="Lim L."/>
            <person name="Massoumi Alamouti S."/>
            <person name="Jackman S."/>
            <person name="Docking R."/>
            <person name="Robertson G."/>
            <person name="Birol I."/>
            <person name="Bohlmann J."/>
            <person name="Breuil C."/>
        </authorList>
    </citation>
    <scope>NUCLEOTIDE SEQUENCE [LARGE SCALE GENOMIC DNA]</scope>
    <source>
        <strain evidence="1 2">UAMH 11346</strain>
    </source>
</reference>
<dbReference type="AlphaFoldDB" id="S3C0D1"/>
<dbReference type="STRING" id="1262450.S3C0D1"/>
<evidence type="ECO:0000313" key="1">
    <source>
        <dbReference type="EMBL" id="EPE06197.1"/>
    </source>
</evidence>
<dbReference type="HOGENOM" id="CLU_973503_0_0_1"/>
<protein>
    <submittedName>
        <fullName evidence="1">Uncharacterized protein</fullName>
    </submittedName>
</protein>
<name>S3C0D1_OPHP1</name>
<proteinExistence type="predicted"/>
<gene>
    <name evidence="1" type="ORF">F503_03026</name>
</gene>
<dbReference type="VEuPathDB" id="FungiDB:F503_03026"/>
<dbReference type="EMBL" id="KE148154">
    <property type="protein sequence ID" value="EPE06197.1"/>
    <property type="molecule type" value="Genomic_DNA"/>
</dbReference>
<evidence type="ECO:0000313" key="2">
    <source>
        <dbReference type="Proteomes" id="UP000016923"/>
    </source>
</evidence>
<keyword evidence="2" id="KW-1185">Reference proteome</keyword>
<dbReference type="OrthoDB" id="5232052at2759"/>